<reference evidence="7 8" key="1">
    <citation type="submission" date="2017-04" db="EMBL/GenBank/DDBJ databases">
        <title>Monoglobus pectinilyticus 14 draft genome.</title>
        <authorList>
            <person name="Kim C."/>
            <person name="Rosendale D.I."/>
            <person name="Kelly W.J."/>
            <person name="Tannock G.W."/>
            <person name="Patchett M.L."/>
            <person name="Jordens J.Z."/>
        </authorList>
    </citation>
    <scope>NUCLEOTIDE SEQUENCE [LARGE SCALE GENOMIC DNA]</scope>
    <source>
        <strain evidence="7 8">14</strain>
    </source>
</reference>
<evidence type="ECO:0000256" key="2">
    <source>
        <dbReference type="ARBA" id="ARBA00022692"/>
    </source>
</evidence>
<gene>
    <name evidence="7" type="ORF">B9O19_01808</name>
</gene>
<feature type="transmembrane region" description="Helical" evidence="5">
    <location>
        <begin position="380"/>
        <end position="397"/>
    </location>
</feature>
<feature type="transmembrane region" description="Helical" evidence="5">
    <location>
        <begin position="108"/>
        <end position="127"/>
    </location>
</feature>
<feature type="transmembrane region" description="Helical" evidence="5">
    <location>
        <begin position="295"/>
        <end position="317"/>
    </location>
</feature>
<proteinExistence type="predicted"/>
<evidence type="ECO:0000313" key="7">
    <source>
        <dbReference type="EMBL" id="AUO19957.1"/>
    </source>
</evidence>
<comment type="subcellular location">
    <subcellularLocation>
        <location evidence="1">Membrane</location>
        <topology evidence="1">Multi-pass membrane protein</topology>
    </subcellularLocation>
</comment>
<feature type="transmembrane region" description="Helical" evidence="5">
    <location>
        <begin position="406"/>
        <end position="423"/>
    </location>
</feature>
<evidence type="ECO:0000259" key="6">
    <source>
        <dbReference type="Pfam" id="PF04932"/>
    </source>
</evidence>
<dbReference type="PANTHER" id="PTHR37422">
    <property type="entry name" value="TEICHURONIC ACID BIOSYNTHESIS PROTEIN TUAE"/>
    <property type="match status" value="1"/>
</dbReference>
<keyword evidence="4 5" id="KW-0472">Membrane</keyword>
<feature type="transmembrane region" description="Helical" evidence="5">
    <location>
        <begin position="272"/>
        <end position="289"/>
    </location>
</feature>
<dbReference type="KEGG" id="mpec:B9O19_01808"/>
<evidence type="ECO:0000313" key="8">
    <source>
        <dbReference type="Proteomes" id="UP000235589"/>
    </source>
</evidence>
<evidence type="ECO:0000256" key="5">
    <source>
        <dbReference type="SAM" id="Phobius"/>
    </source>
</evidence>
<keyword evidence="8" id="KW-1185">Reference proteome</keyword>
<evidence type="ECO:0000256" key="4">
    <source>
        <dbReference type="ARBA" id="ARBA00023136"/>
    </source>
</evidence>
<dbReference type="EMBL" id="CP020991">
    <property type="protein sequence ID" value="AUO19957.1"/>
    <property type="molecule type" value="Genomic_DNA"/>
</dbReference>
<dbReference type="Pfam" id="PF04932">
    <property type="entry name" value="Wzy_C"/>
    <property type="match status" value="1"/>
</dbReference>
<protein>
    <submittedName>
        <fullName evidence="7">O-antigen polymerase</fullName>
    </submittedName>
</protein>
<dbReference type="RefSeq" id="WP_158648969.1">
    <property type="nucleotide sequence ID" value="NZ_CP020991.1"/>
</dbReference>
<organism evidence="7 8">
    <name type="scientific">Monoglobus pectinilyticus</name>
    <dbReference type="NCBI Taxonomy" id="1981510"/>
    <lineage>
        <taxon>Bacteria</taxon>
        <taxon>Bacillati</taxon>
        <taxon>Bacillota</taxon>
        <taxon>Clostridia</taxon>
        <taxon>Monoglobales</taxon>
        <taxon>Monoglobaceae</taxon>
        <taxon>Monoglobus</taxon>
    </lineage>
</organism>
<dbReference type="InterPro" id="IPR007016">
    <property type="entry name" value="O-antigen_ligase-rel_domated"/>
</dbReference>
<feature type="transmembrane region" description="Helical" evidence="5">
    <location>
        <begin position="596"/>
        <end position="617"/>
    </location>
</feature>
<feature type="transmembrane region" description="Helical" evidence="5">
    <location>
        <begin position="133"/>
        <end position="152"/>
    </location>
</feature>
<feature type="transmembrane region" description="Helical" evidence="5">
    <location>
        <begin position="189"/>
        <end position="222"/>
    </location>
</feature>
<name>A0A2K9P3W6_9FIRM</name>
<feature type="transmembrane region" description="Helical" evidence="5">
    <location>
        <begin position="570"/>
        <end position="590"/>
    </location>
</feature>
<dbReference type="OrthoDB" id="9804143at2"/>
<dbReference type="AlphaFoldDB" id="A0A2K9P3W6"/>
<evidence type="ECO:0000256" key="1">
    <source>
        <dbReference type="ARBA" id="ARBA00004141"/>
    </source>
</evidence>
<feature type="transmembrane region" description="Helical" evidence="5">
    <location>
        <begin position="429"/>
        <end position="457"/>
    </location>
</feature>
<dbReference type="PANTHER" id="PTHR37422:SF13">
    <property type="entry name" value="LIPOPOLYSACCHARIDE BIOSYNTHESIS PROTEIN PA4999-RELATED"/>
    <property type="match status" value="1"/>
</dbReference>
<dbReference type="GO" id="GO:0016020">
    <property type="term" value="C:membrane"/>
    <property type="evidence" value="ECO:0007669"/>
    <property type="project" value="UniProtKB-SubCell"/>
</dbReference>
<dbReference type="Proteomes" id="UP000235589">
    <property type="component" value="Chromosome"/>
</dbReference>
<accession>A0A2K9P3W6</accession>
<feature type="domain" description="O-antigen ligase-related" evidence="6">
    <location>
        <begin position="411"/>
        <end position="546"/>
    </location>
</feature>
<keyword evidence="2 5" id="KW-0812">Transmembrane</keyword>
<feature type="transmembrane region" description="Helical" evidence="5">
    <location>
        <begin position="529"/>
        <end position="550"/>
    </location>
</feature>
<feature type="transmembrane region" description="Helical" evidence="5">
    <location>
        <begin position="234"/>
        <end position="260"/>
    </location>
</feature>
<dbReference type="InterPro" id="IPR051533">
    <property type="entry name" value="WaaL-like"/>
</dbReference>
<feature type="transmembrane region" description="Helical" evidence="5">
    <location>
        <begin position="329"/>
        <end position="350"/>
    </location>
</feature>
<feature type="transmembrane region" description="Helical" evidence="5">
    <location>
        <begin position="485"/>
        <end position="509"/>
    </location>
</feature>
<evidence type="ECO:0000256" key="3">
    <source>
        <dbReference type="ARBA" id="ARBA00022989"/>
    </source>
</evidence>
<sequence>MGYFQSFWLFIWGYIKQSFVYKILRKVYDGISGAWKRSRITNFFRNQHFSSDVLGNGAAARILRSPFTFFAWLQRKYCEKLKNKIETSCIVRACDCYLKNILALNTRFIGILLVGITLGAVVPAIAGGEQTNLLVYALLILGAVLSVANANLTEFLSGSWIMRIIEHLSGIDFKYDIFEKDVTKSNGRLWLAAVIGFAAGVAGGFTSPLNTIVILGGLFVVFLILRSVQAGVYLTVFLAPLMPTMAIVGLVGLCLFSVLVKAVSDRNFKWRFEGVGFLMLGFLAVYLFASLNSFAVINSLSIFGIYLLFMAFYFVVINTVKTRKQLFDVLTVFAVSGALVCLYGVAQYIFGWDTSAAWVDEEMFSDIKMRVYSTLENPNVLGEYILLVLPVCIGLVWQKPKKLAKLVYIAMAGIMFATLILTFSRGCWIGFMITAGLFVTFVCGKIWGLALIALPFLPMVLPESIINRIASVGDMKDSSTSYRVYIWYGSLAMVKDFWASGIGPGTQAFKSVYPFYSYSGIVAPHSHNMFLQILVESGIVGIGVFLTTIVMFFKKLINGYQSTSGKGSKLGAMIVAIGAGVAGFCVQGMFDNCFYNYRVFLIFWIVLALGIAAVYIAKGEKEESAVKAVEEE</sequence>
<keyword evidence="3 5" id="KW-1133">Transmembrane helix</keyword>
<dbReference type="GeneID" id="98063188"/>